<dbReference type="RefSeq" id="WP_354699539.1">
    <property type="nucleotide sequence ID" value="NZ_CP114014.1"/>
</dbReference>
<dbReference type="EMBL" id="CP114014">
    <property type="protein sequence ID" value="XAY08357.1"/>
    <property type="molecule type" value="Genomic_DNA"/>
</dbReference>
<organism evidence="1">
    <name type="scientific">Paraconexibacter sp. AEG42_29</name>
    <dbReference type="NCBI Taxonomy" id="2997339"/>
    <lineage>
        <taxon>Bacteria</taxon>
        <taxon>Bacillati</taxon>
        <taxon>Actinomycetota</taxon>
        <taxon>Thermoleophilia</taxon>
        <taxon>Solirubrobacterales</taxon>
        <taxon>Paraconexibacteraceae</taxon>
        <taxon>Paraconexibacter</taxon>
    </lineage>
</organism>
<dbReference type="Pfam" id="PF07136">
    <property type="entry name" value="DUF1385"/>
    <property type="match status" value="1"/>
</dbReference>
<dbReference type="AlphaFoldDB" id="A0AAU7B3V9"/>
<evidence type="ECO:0008006" key="2">
    <source>
        <dbReference type="Google" id="ProtNLM"/>
    </source>
</evidence>
<accession>A0AAU7B3V9</accession>
<dbReference type="PANTHER" id="PTHR42867">
    <property type="entry name" value="MEMBRANE PROTEIN-RELATED"/>
    <property type="match status" value="1"/>
</dbReference>
<evidence type="ECO:0000313" key="1">
    <source>
        <dbReference type="EMBL" id="XAY08357.1"/>
    </source>
</evidence>
<dbReference type="KEGG" id="parq:DSM112329_05257"/>
<name>A0AAU7B3V9_9ACTN</name>
<reference evidence="1" key="1">
    <citation type="submission" date="2022-12" db="EMBL/GenBank/DDBJ databases">
        <title>Paraconexibacter alkalitolerans sp. nov. and Baekduia alba sp. nov., isolated from soil and emended description of the genera Paraconexibacter (Chun et al., 2020) and Baekduia (An et al., 2020).</title>
        <authorList>
            <person name="Vieira S."/>
            <person name="Huber K.J."/>
            <person name="Geppert A."/>
            <person name="Wolf J."/>
            <person name="Neumann-Schaal M."/>
            <person name="Muesken M."/>
            <person name="Overmann J."/>
        </authorList>
    </citation>
    <scope>NUCLEOTIDE SEQUENCE</scope>
    <source>
        <strain evidence="1">AEG42_29</strain>
    </source>
</reference>
<dbReference type="PANTHER" id="PTHR42867:SF1">
    <property type="entry name" value="MEMBRANE PROTEIN-RELATED"/>
    <property type="match status" value="1"/>
</dbReference>
<dbReference type="InterPro" id="IPR010787">
    <property type="entry name" value="DUF1385"/>
</dbReference>
<gene>
    <name evidence="1" type="ORF">DSM112329_05257</name>
</gene>
<proteinExistence type="predicted"/>
<sequence length="275" mass="28567">MSTTEAQQPERLRLGGMALRNGLLVHGPTHWSVAARRPDGTIGVASGRKPQLRRAASDVPLVRGIAAIGEAMAVIPLVKRGLPEAQLPFQNPAVLGAMGATMLTGALLRRRISGPGGEAALALLGLAPSLIALRGGDLAAYHGVEHKAIAAYEGSDPDDAVAGVTAGARDASKEHDRCGSHLMAPLMVATVAGNTLLRRMVEKPTQAQGIALQLASVGVAVEVFSWAEKHASSGAARALRRPGHELQRVIGTREPTDAQLEVGYAALAEILRVEG</sequence>
<protein>
    <recommendedName>
        <fullName evidence="2">DUF1385 domain-containing protein</fullName>
    </recommendedName>
</protein>